<dbReference type="InterPro" id="IPR017946">
    <property type="entry name" value="PLC-like_Pdiesterase_TIM-brl"/>
</dbReference>
<evidence type="ECO:0000313" key="1">
    <source>
        <dbReference type="EnsemblMetazoa" id="XP_791466"/>
    </source>
</evidence>
<dbReference type="RefSeq" id="XP_791466.2">
    <property type="nucleotide sequence ID" value="XM_786373.4"/>
</dbReference>
<reference evidence="2" key="1">
    <citation type="submission" date="2015-02" db="EMBL/GenBank/DDBJ databases">
        <title>Genome sequencing for Strongylocentrotus purpuratus.</title>
        <authorList>
            <person name="Murali S."/>
            <person name="Liu Y."/>
            <person name="Vee V."/>
            <person name="English A."/>
            <person name="Wang M."/>
            <person name="Skinner E."/>
            <person name="Han Y."/>
            <person name="Muzny D.M."/>
            <person name="Worley K.C."/>
            <person name="Gibbs R.A."/>
        </authorList>
    </citation>
    <scope>NUCLEOTIDE SEQUENCE</scope>
</reference>
<dbReference type="EnsemblMetazoa" id="XM_786373">
    <property type="protein sequence ID" value="XP_791466"/>
    <property type="gene ID" value="LOC586598"/>
</dbReference>
<dbReference type="PANTHER" id="PTHR13593">
    <property type="match status" value="1"/>
</dbReference>
<dbReference type="FunCoup" id="A0A7M7RGN7">
    <property type="interactions" value="375"/>
</dbReference>
<evidence type="ECO:0000313" key="2">
    <source>
        <dbReference type="Proteomes" id="UP000007110"/>
    </source>
</evidence>
<dbReference type="Proteomes" id="UP000007110">
    <property type="component" value="Unassembled WGS sequence"/>
</dbReference>
<organism evidence="1 2">
    <name type="scientific">Strongylocentrotus purpuratus</name>
    <name type="common">Purple sea urchin</name>
    <dbReference type="NCBI Taxonomy" id="7668"/>
    <lineage>
        <taxon>Eukaryota</taxon>
        <taxon>Metazoa</taxon>
        <taxon>Echinodermata</taxon>
        <taxon>Eleutherozoa</taxon>
        <taxon>Echinozoa</taxon>
        <taxon>Echinoidea</taxon>
        <taxon>Euechinoidea</taxon>
        <taxon>Echinacea</taxon>
        <taxon>Camarodonta</taxon>
        <taxon>Echinidea</taxon>
        <taxon>Strongylocentrotidae</taxon>
        <taxon>Strongylocentrotus</taxon>
    </lineage>
</organism>
<dbReference type="Gene3D" id="3.20.20.190">
    <property type="entry name" value="Phosphatidylinositol (PI) phosphodiesterase"/>
    <property type="match status" value="1"/>
</dbReference>
<dbReference type="OMA" id="ALPAMMH"/>
<protein>
    <recommendedName>
        <fullName evidence="3">Phosphatidylinositol-specific phospholipase C X domain-containing protein</fullName>
    </recommendedName>
</protein>
<dbReference type="AlphaFoldDB" id="A0A7M7RGN7"/>
<dbReference type="GO" id="GO:0006629">
    <property type="term" value="P:lipid metabolic process"/>
    <property type="evidence" value="ECO:0007669"/>
    <property type="project" value="InterPro"/>
</dbReference>
<sequence length="320" mass="36323">MENGSATYKTFPNWMGELPDRLRSESLKNIAIPGSHNSFSFFLDCKSPVAPGSPKILKDMIDFLSKNIAVAVNMAKKIIHRWSVTQALNFKQQLDLGIRYFDFRISPWPGKEGFYFEHGLYGLLVSDGLREINDWLNEHPREVVIIDCNHLYDMQAKDHDGLISCIEEAFSSKLCPEMDLEGVTLNVLSDEGWQVITIYQHDEISAKHTNIWRKCTSIKSKWPDTDEPLKMMTELNDDLTTGRPPDMFYVSQGILTPTVNTILQHIGSNLKDEFALTAIMQTKIFLKDKTSGPTGINIVIADFVEMEQFVEAVLALNSKE</sequence>
<dbReference type="PANTHER" id="PTHR13593:SF113">
    <property type="entry name" value="SI:DKEY-266F7.9"/>
    <property type="match status" value="1"/>
</dbReference>
<evidence type="ECO:0008006" key="3">
    <source>
        <dbReference type="Google" id="ProtNLM"/>
    </source>
</evidence>
<dbReference type="InterPro" id="IPR042158">
    <property type="entry name" value="PLCXD1/2/3"/>
</dbReference>
<dbReference type="SUPFAM" id="SSF51695">
    <property type="entry name" value="PLC-like phosphodiesterases"/>
    <property type="match status" value="1"/>
</dbReference>
<keyword evidence="2" id="KW-1185">Reference proteome</keyword>
<dbReference type="CDD" id="cd08616">
    <property type="entry name" value="PI-PLCXD1c"/>
    <property type="match status" value="1"/>
</dbReference>
<dbReference type="InParanoid" id="A0A7M7RGN7"/>
<proteinExistence type="predicted"/>
<dbReference type="GeneID" id="586598"/>
<accession>A0A7M7RGN7</accession>
<reference evidence="1" key="2">
    <citation type="submission" date="2021-01" db="UniProtKB">
        <authorList>
            <consortium name="EnsemblMetazoa"/>
        </authorList>
    </citation>
    <scope>IDENTIFICATION</scope>
</reference>
<name>A0A7M7RGN7_STRPU</name>
<dbReference type="KEGG" id="spu:586598"/>
<dbReference type="OrthoDB" id="1046782at2759"/>
<dbReference type="GO" id="GO:0008081">
    <property type="term" value="F:phosphoric diester hydrolase activity"/>
    <property type="evidence" value="ECO:0000318"/>
    <property type="project" value="GO_Central"/>
</dbReference>
<dbReference type="InterPro" id="IPR051057">
    <property type="entry name" value="PI-PLC_domain"/>
</dbReference>